<dbReference type="Gene3D" id="3.20.20.60">
    <property type="entry name" value="Phosphoenolpyruvate-binding domains"/>
    <property type="match status" value="1"/>
</dbReference>
<feature type="binding site" evidence="19">
    <location>
        <position position="290"/>
    </location>
    <ligand>
        <name>phosphoenolpyruvate</name>
        <dbReference type="ChEBI" id="CHEBI:58702"/>
    </ligand>
</feature>
<feature type="active site" description="Proton donor" evidence="18">
    <location>
        <position position="486"/>
    </location>
</feature>
<dbReference type="GO" id="GO:0016301">
    <property type="term" value="F:kinase activity"/>
    <property type="evidence" value="ECO:0007669"/>
    <property type="project" value="UniProtKB-KW"/>
</dbReference>
<keyword evidence="10 17" id="KW-0762">Sugar transport</keyword>
<evidence type="ECO:0000256" key="8">
    <source>
        <dbReference type="ARBA" id="ARBA00022448"/>
    </source>
</evidence>
<evidence type="ECO:0000256" key="4">
    <source>
        <dbReference type="ARBA" id="ARBA00004496"/>
    </source>
</evidence>
<evidence type="ECO:0000256" key="3">
    <source>
        <dbReference type="ARBA" id="ARBA00002728"/>
    </source>
</evidence>
<keyword evidence="12 17" id="KW-0598">Phosphotransferase system</keyword>
<dbReference type="InterPro" id="IPR040442">
    <property type="entry name" value="Pyrv_kinase-like_dom_sf"/>
</dbReference>
<dbReference type="Gene3D" id="1.10.274.10">
    <property type="entry name" value="PtsI, HPr-binding domain"/>
    <property type="match status" value="1"/>
</dbReference>
<keyword evidence="13 17" id="KW-0479">Metal-binding</keyword>
<accession>A0A1C0AKQ2</accession>
<keyword evidence="14 17" id="KW-0418">Kinase</keyword>
<dbReference type="GO" id="GO:0009401">
    <property type="term" value="P:phosphoenolpyruvate-dependent sugar phosphotransferase system"/>
    <property type="evidence" value="ECO:0007669"/>
    <property type="project" value="UniProtKB-KW"/>
</dbReference>
<feature type="binding site" evidence="19">
    <location>
        <begin position="438"/>
        <end position="439"/>
    </location>
    <ligand>
        <name>phosphoenolpyruvate</name>
        <dbReference type="ChEBI" id="CHEBI:58702"/>
    </ligand>
</feature>
<dbReference type="InterPro" id="IPR036618">
    <property type="entry name" value="PtsI_HPr-bd_sf"/>
</dbReference>
<evidence type="ECO:0000313" key="22">
    <source>
        <dbReference type="Proteomes" id="UP000093501"/>
    </source>
</evidence>
<keyword evidence="9 17" id="KW-0963">Cytoplasm</keyword>
<protein>
    <recommendedName>
        <fullName evidence="7 17">Phosphoenolpyruvate-protein phosphotransferase</fullName>
        <ecNumber evidence="6 17">2.7.3.9</ecNumber>
    </recommendedName>
    <alternativeName>
        <fullName evidence="16 17">Phosphotransferase system, enzyme I</fullName>
    </alternativeName>
</protein>
<feature type="binding site" evidence="20">
    <location>
        <position position="415"/>
    </location>
    <ligand>
        <name>Mg(2+)</name>
        <dbReference type="ChEBI" id="CHEBI:18420"/>
    </ligand>
</feature>
<gene>
    <name evidence="21" type="ORF">BCR15_05255</name>
</gene>
<dbReference type="AlphaFoldDB" id="A0A1C0AKQ2"/>
<dbReference type="GO" id="GO:0046872">
    <property type="term" value="F:metal ion binding"/>
    <property type="evidence" value="ECO:0007669"/>
    <property type="project" value="UniProtKB-KW"/>
</dbReference>
<keyword evidence="11 17" id="KW-0808">Transferase</keyword>
<feature type="binding site" evidence="19">
    <location>
        <position position="449"/>
    </location>
    <ligand>
        <name>phosphoenolpyruvate</name>
        <dbReference type="ChEBI" id="CHEBI:58702"/>
    </ligand>
</feature>
<dbReference type="RefSeq" id="WP_068751810.1">
    <property type="nucleotide sequence ID" value="NZ_LR214441.1"/>
</dbReference>
<evidence type="ECO:0000256" key="18">
    <source>
        <dbReference type="PIRSR" id="PIRSR000732-1"/>
    </source>
</evidence>
<dbReference type="GO" id="GO:0005737">
    <property type="term" value="C:cytoplasm"/>
    <property type="evidence" value="ECO:0007669"/>
    <property type="project" value="UniProtKB-SubCell"/>
</dbReference>
<dbReference type="Proteomes" id="UP000093501">
    <property type="component" value="Unassembled WGS sequence"/>
</dbReference>
<keyword evidence="22" id="KW-1185">Reference proteome</keyword>
<organism evidence="21 22">
    <name type="scientific">Tessaracoccus lapidicaptus</name>
    <dbReference type="NCBI Taxonomy" id="1427523"/>
    <lineage>
        <taxon>Bacteria</taxon>
        <taxon>Bacillati</taxon>
        <taxon>Actinomycetota</taxon>
        <taxon>Actinomycetes</taxon>
        <taxon>Propionibacteriales</taxon>
        <taxon>Propionibacteriaceae</taxon>
        <taxon>Tessaracoccus</taxon>
    </lineage>
</organism>
<evidence type="ECO:0000256" key="16">
    <source>
        <dbReference type="ARBA" id="ARBA00033235"/>
    </source>
</evidence>
<keyword evidence="21" id="KW-0670">Pyruvate</keyword>
<comment type="similarity">
    <text evidence="5 17">Belongs to the PEP-utilizing enzyme family.</text>
</comment>
<dbReference type="InterPro" id="IPR050499">
    <property type="entry name" value="PEP-utilizing_PTS_enzyme"/>
</dbReference>
<comment type="subcellular location">
    <subcellularLocation>
        <location evidence="4 17">Cytoplasm</location>
    </subcellularLocation>
</comment>
<evidence type="ECO:0000256" key="9">
    <source>
        <dbReference type="ARBA" id="ARBA00022490"/>
    </source>
</evidence>
<dbReference type="InterPro" id="IPR036637">
    <property type="entry name" value="Phosphohistidine_dom_sf"/>
</dbReference>
<dbReference type="SUPFAM" id="SSF51621">
    <property type="entry name" value="Phosphoenolpyruvate/pyruvate domain"/>
    <property type="match status" value="1"/>
</dbReference>
<dbReference type="Pfam" id="PF05524">
    <property type="entry name" value="PEP-utilisers_N"/>
    <property type="match status" value="1"/>
</dbReference>
<dbReference type="PIRSF" id="PIRSF000732">
    <property type="entry name" value="PTS_enzyme_I"/>
    <property type="match status" value="1"/>
</dbReference>
<evidence type="ECO:0000256" key="15">
    <source>
        <dbReference type="ARBA" id="ARBA00022842"/>
    </source>
</evidence>
<evidence type="ECO:0000256" key="1">
    <source>
        <dbReference type="ARBA" id="ARBA00000683"/>
    </source>
</evidence>
<dbReference type="GO" id="GO:0008965">
    <property type="term" value="F:phosphoenolpyruvate-protein phosphotransferase activity"/>
    <property type="evidence" value="ECO:0007669"/>
    <property type="project" value="UniProtKB-EC"/>
</dbReference>
<evidence type="ECO:0000313" key="21">
    <source>
        <dbReference type="EMBL" id="OCL33244.1"/>
    </source>
</evidence>
<dbReference type="InterPro" id="IPR023151">
    <property type="entry name" value="PEP_util_CS"/>
</dbReference>
<dbReference type="NCBIfam" id="TIGR01417">
    <property type="entry name" value="PTS_I_fam"/>
    <property type="match status" value="1"/>
</dbReference>
<evidence type="ECO:0000256" key="20">
    <source>
        <dbReference type="PIRSR" id="PIRSR000732-3"/>
    </source>
</evidence>
<evidence type="ECO:0000256" key="7">
    <source>
        <dbReference type="ARBA" id="ARBA00016544"/>
    </source>
</evidence>
<dbReference type="EC" id="2.7.3.9" evidence="6 17"/>
<dbReference type="InterPro" id="IPR006318">
    <property type="entry name" value="PTS_EI-like"/>
</dbReference>
<dbReference type="Gene3D" id="3.50.30.10">
    <property type="entry name" value="Phosphohistidine domain"/>
    <property type="match status" value="1"/>
</dbReference>
<evidence type="ECO:0000256" key="19">
    <source>
        <dbReference type="PIRSR" id="PIRSR000732-2"/>
    </source>
</evidence>
<evidence type="ECO:0000256" key="10">
    <source>
        <dbReference type="ARBA" id="ARBA00022597"/>
    </source>
</evidence>
<dbReference type="PROSITE" id="PS00370">
    <property type="entry name" value="PEP_ENZYMES_PHOS_SITE"/>
    <property type="match status" value="1"/>
</dbReference>
<feature type="active site" description="Tele-phosphohistidine intermediate" evidence="18">
    <location>
        <position position="188"/>
    </location>
</feature>
<dbReference type="PANTHER" id="PTHR46244">
    <property type="entry name" value="PHOSPHOENOLPYRUVATE-PROTEIN PHOSPHOTRANSFERASE"/>
    <property type="match status" value="1"/>
</dbReference>
<comment type="cofactor">
    <cofactor evidence="2 17 20">
        <name>Mg(2+)</name>
        <dbReference type="ChEBI" id="CHEBI:18420"/>
    </cofactor>
</comment>
<evidence type="ECO:0000256" key="11">
    <source>
        <dbReference type="ARBA" id="ARBA00022679"/>
    </source>
</evidence>
<dbReference type="InterPro" id="IPR015813">
    <property type="entry name" value="Pyrv/PenolPyrv_kinase-like_dom"/>
</dbReference>
<dbReference type="SUPFAM" id="SSF52009">
    <property type="entry name" value="Phosphohistidine domain"/>
    <property type="match status" value="1"/>
</dbReference>
<name>A0A1C0AKQ2_9ACTN</name>
<comment type="caution">
    <text evidence="21">The sequence shown here is derived from an EMBL/GenBank/DDBJ whole genome shotgun (WGS) entry which is preliminary data.</text>
</comment>
<evidence type="ECO:0000256" key="12">
    <source>
        <dbReference type="ARBA" id="ARBA00022683"/>
    </source>
</evidence>
<dbReference type="SUPFAM" id="SSF47831">
    <property type="entry name" value="Enzyme I of the PEP:sugar phosphotransferase system HPr-binding (sub)domain"/>
    <property type="match status" value="1"/>
</dbReference>
<dbReference type="PROSITE" id="PS00742">
    <property type="entry name" value="PEP_ENZYMES_2"/>
    <property type="match status" value="1"/>
</dbReference>
<dbReference type="InterPro" id="IPR024692">
    <property type="entry name" value="PTS_EI"/>
</dbReference>
<dbReference type="InterPro" id="IPR008731">
    <property type="entry name" value="PTS_EIN"/>
</dbReference>
<comment type="function">
    <text evidence="3 17">General (non sugar-specific) component of the phosphoenolpyruvate-dependent sugar phosphotransferase system (sugar PTS). This major carbohydrate active-transport system catalyzes the phosphorylation of incoming sugar substrates concomitantly with their translocation across the cell membrane. Enzyme I transfers the phosphoryl group from phosphoenolpyruvate (PEP) to the phosphoryl carrier protein (HPr).</text>
</comment>
<evidence type="ECO:0000256" key="2">
    <source>
        <dbReference type="ARBA" id="ARBA00001946"/>
    </source>
</evidence>
<evidence type="ECO:0000256" key="17">
    <source>
        <dbReference type="PIRNR" id="PIRNR000732"/>
    </source>
</evidence>
<feature type="binding site" evidence="20">
    <location>
        <position position="439"/>
    </location>
    <ligand>
        <name>Mg(2+)</name>
        <dbReference type="ChEBI" id="CHEBI:18420"/>
    </ligand>
</feature>
<dbReference type="Pfam" id="PF02896">
    <property type="entry name" value="PEP-utilizers_C"/>
    <property type="match status" value="1"/>
</dbReference>
<proteinExistence type="inferred from homology"/>
<sequence length="554" mass="57190">MEQSFVQGTGVVPGHAYAAVAWTRPAPTAPDDGREIPEEARAAEADLLAAAVETVAGRIEARAAAATGAAAEVLTATVGLVRDRGWRRAAGKLIAAGTPAPLATTRSIEQFCAQLEKLGGLMAERTTDLRDIRNRVVAELLGAPEPGVPTPTSPVVLCAEDLAPADTAGLDATLVRALVTRLGGPTSHTAIIARQLGIPCVVAVTGLEQIPEGAMVLVDGMAGLIVVDPDPVEAAAKVEHDSALRAEIRSWTGPAVTADGQRVQLLANVADGKAAAKAAEGQAEGIGLFRTELCFLTAQSEPSVEEQARIYGDVLRAFPGRKVVVRTLDAGSDKPVPFANHENEENPALGVRGIRLGATNDGVLERQLDAVALAAQQQGEREPWVMAPMVATVDEAAEFAAACRARGLKPGIMVEVPAVALLAEQFLAEVEFFSIGTNDLTQYTMAADRMSSHLATLTDPWQPAVLRLIAMTADAGVRLGKPVGVCGEAAADPLLACVLVGLGVTSLSMAASAVPAVGVQLGKVTVAQCQEAARQVLAAPTARAAKELAAGLLE</sequence>
<dbReference type="InterPro" id="IPR008279">
    <property type="entry name" value="PEP-util_enz_mobile_dom"/>
</dbReference>
<keyword evidence="8 17" id="KW-0813">Transport</keyword>
<evidence type="ECO:0000256" key="6">
    <source>
        <dbReference type="ARBA" id="ARBA00012232"/>
    </source>
</evidence>
<dbReference type="EMBL" id="MBQD01000022">
    <property type="protein sequence ID" value="OCL33244.1"/>
    <property type="molecule type" value="Genomic_DNA"/>
</dbReference>
<keyword evidence="15 17" id="KW-0460">Magnesium</keyword>
<comment type="catalytic activity">
    <reaction evidence="1 17">
        <text>L-histidyl-[protein] + phosphoenolpyruvate = N(pros)-phospho-L-histidyl-[protein] + pyruvate</text>
        <dbReference type="Rhea" id="RHEA:23880"/>
        <dbReference type="Rhea" id="RHEA-COMP:9745"/>
        <dbReference type="Rhea" id="RHEA-COMP:9746"/>
        <dbReference type="ChEBI" id="CHEBI:15361"/>
        <dbReference type="ChEBI" id="CHEBI:29979"/>
        <dbReference type="ChEBI" id="CHEBI:58702"/>
        <dbReference type="ChEBI" id="CHEBI:64837"/>
        <dbReference type="EC" id="2.7.3.9"/>
    </reaction>
</comment>
<dbReference type="PANTHER" id="PTHR46244:SF3">
    <property type="entry name" value="PHOSPHOENOLPYRUVATE-PROTEIN PHOSPHOTRANSFERASE"/>
    <property type="match status" value="1"/>
</dbReference>
<dbReference type="Pfam" id="PF00391">
    <property type="entry name" value="PEP-utilizers"/>
    <property type="match status" value="1"/>
</dbReference>
<dbReference type="InterPro" id="IPR018274">
    <property type="entry name" value="PEP_util_AS"/>
</dbReference>
<dbReference type="PRINTS" id="PR01736">
    <property type="entry name" value="PHPHTRNFRASE"/>
</dbReference>
<evidence type="ECO:0000256" key="13">
    <source>
        <dbReference type="ARBA" id="ARBA00022723"/>
    </source>
</evidence>
<feature type="binding site" evidence="19">
    <location>
        <position position="326"/>
    </location>
    <ligand>
        <name>phosphoenolpyruvate</name>
        <dbReference type="ChEBI" id="CHEBI:58702"/>
    </ligand>
</feature>
<dbReference type="InterPro" id="IPR000121">
    <property type="entry name" value="PEP_util_C"/>
</dbReference>
<evidence type="ECO:0000256" key="14">
    <source>
        <dbReference type="ARBA" id="ARBA00022777"/>
    </source>
</evidence>
<evidence type="ECO:0000256" key="5">
    <source>
        <dbReference type="ARBA" id="ARBA00007837"/>
    </source>
</evidence>
<reference evidence="22" key="1">
    <citation type="submission" date="2016-07" db="EMBL/GenBank/DDBJ databases">
        <authorList>
            <person name="Florea S."/>
            <person name="Webb J.S."/>
            <person name="Jaromczyk J."/>
            <person name="Schardl C.L."/>
        </authorList>
    </citation>
    <scope>NUCLEOTIDE SEQUENCE [LARGE SCALE GENOMIC DNA]</scope>
    <source>
        <strain evidence="22">IPBSL-7</strain>
    </source>
</reference>